<dbReference type="PANTHER" id="PTHR21716">
    <property type="entry name" value="TRANSMEMBRANE PROTEIN"/>
    <property type="match status" value="1"/>
</dbReference>
<comment type="similarity">
    <text evidence="2">Belongs to the autoinducer-2 exporter (AI-2E) (TC 2.A.86) family.</text>
</comment>
<feature type="transmembrane region" description="Helical" evidence="8">
    <location>
        <begin position="64"/>
        <end position="85"/>
    </location>
</feature>
<evidence type="ECO:0000313" key="9">
    <source>
        <dbReference type="EMBL" id="OGN09061.1"/>
    </source>
</evidence>
<evidence type="ECO:0000256" key="6">
    <source>
        <dbReference type="ARBA" id="ARBA00022989"/>
    </source>
</evidence>
<evidence type="ECO:0008006" key="11">
    <source>
        <dbReference type="Google" id="ProtNLM"/>
    </source>
</evidence>
<dbReference type="GO" id="GO:0055085">
    <property type="term" value="P:transmembrane transport"/>
    <property type="evidence" value="ECO:0007669"/>
    <property type="project" value="TreeGrafter"/>
</dbReference>
<feature type="transmembrane region" description="Helical" evidence="8">
    <location>
        <begin position="314"/>
        <end position="334"/>
    </location>
</feature>
<accession>A0A1F8F7C8</accession>
<keyword evidence="6 8" id="KW-1133">Transmembrane helix</keyword>
<feature type="transmembrane region" description="Helical" evidence="8">
    <location>
        <begin position="232"/>
        <end position="253"/>
    </location>
</feature>
<evidence type="ECO:0000256" key="4">
    <source>
        <dbReference type="ARBA" id="ARBA00022475"/>
    </source>
</evidence>
<evidence type="ECO:0000256" key="8">
    <source>
        <dbReference type="SAM" id="Phobius"/>
    </source>
</evidence>
<sequence>MPEDYQKIDISSASILRAVVIILFFVFLYVLKDVLIVFLFGLIIASAISPFANWLDQRGFPRLWGVLLLFLVVIGLLALIASLVIPSITADVDQLITTLPRVFEKVSTSLENVQQGAPTYLDFVSEIQNILSSFSSYLQQSSQSIVGLIVGIFGGVISFIAVLVISFYLSVTKKGIENFIESVVPEKYETYIKDLWKRSERKVGLWLQGQLLLALIVGLVVYVGLSLMGIKFALMLGLLAFAFEIVPVVGPVLAAIPAIILAFIQGPTLGLWVVVFYVVVQQLENHLLVPVVMGKTVGLNPVVVIIALLVGGQLAGIAGMILSIPVATVIVEVLDDMAKKKESRRQVA</sequence>
<dbReference type="Pfam" id="PF01594">
    <property type="entry name" value="AI-2E_transport"/>
    <property type="match status" value="1"/>
</dbReference>
<reference evidence="9 10" key="1">
    <citation type="journal article" date="2016" name="Nat. Commun.">
        <title>Thousands of microbial genomes shed light on interconnected biogeochemical processes in an aquifer system.</title>
        <authorList>
            <person name="Anantharaman K."/>
            <person name="Brown C.T."/>
            <person name="Hug L.A."/>
            <person name="Sharon I."/>
            <person name="Castelle C.J."/>
            <person name="Probst A.J."/>
            <person name="Thomas B.C."/>
            <person name="Singh A."/>
            <person name="Wilkins M.J."/>
            <person name="Karaoz U."/>
            <person name="Brodie E.L."/>
            <person name="Williams K.H."/>
            <person name="Hubbard S.S."/>
            <person name="Banfield J.F."/>
        </authorList>
    </citation>
    <scope>NUCLEOTIDE SEQUENCE [LARGE SCALE GENOMIC DNA]</scope>
</reference>
<feature type="transmembrane region" description="Helical" evidence="8">
    <location>
        <begin position="205"/>
        <end position="225"/>
    </location>
</feature>
<keyword evidence="7 8" id="KW-0472">Membrane</keyword>
<feature type="transmembrane region" description="Helical" evidence="8">
    <location>
        <begin position="12"/>
        <end position="30"/>
    </location>
</feature>
<dbReference type="AlphaFoldDB" id="A0A1F8F7C8"/>
<comment type="caution">
    <text evidence="9">The sequence shown here is derived from an EMBL/GenBank/DDBJ whole genome shotgun (WGS) entry which is preliminary data.</text>
</comment>
<evidence type="ECO:0000256" key="2">
    <source>
        <dbReference type="ARBA" id="ARBA00009773"/>
    </source>
</evidence>
<proteinExistence type="inferred from homology"/>
<gene>
    <name evidence="9" type="ORF">A3J46_06105</name>
</gene>
<name>A0A1F8F7C8_9BACT</name>
<feature type="transmembrane region" description="Helical" evidence="8">
    <location>
        <begin position="145"/>
        <end position="169"/>
    </location>
</feature>
<comment type="subcellular location">
    <subcellularLocation>
        <location evidence="1">Cell membrane</location>
        <topology evidence="1">Multi-pass membrane protein</topology>
    </subcellularLocation>
</comment>
<keyword evidence="5 8" id="KW-0812">Transmembrane</keyword>
<feature type="transmembrane region" description="Helical" evidence="8">
    <location>
        <begin position="259"/>
        <end position="280"/>
    </location>
</feature>
<dbReference type="PANTHER" id="PTHR21716:SF53">
    <property type="entry name" value="PERMEASE PERM-RELATED"/>
    <property type="match status" value="1"/>
</dbReference>
<feature type="transmembrane region" description="Helical" evidence="8">
    <location>
        <begin position="287"/>
        <end position="308"/>
    </location>
</feature>
<dbReference type="Proteomes" id="UP000177167">
    <property type="component" value="Unassembled WGS sequence"/>
</dbReference>
<dbReference type="EMBL" id="MGJP01000045">
    <property type="protein sequence ID" value="OGN09061.1"/>
    <property type="molecule type" value="Genomic_DNA"/>
</dbReference>
<organism evidence="9 10">
    <name type="scientific">Candidatus Yanofskybacteria bacterium RIFCSPHIGHO2_02_FULL_41_11</name>
    <dbReference type="NCBI Taxonomy" id="1802675"/>
    <lineage>
        <taxon>Bacteria</taxon>
        <taxon>Candidatus Yanofskyibacteriota</taxon>
    </lineage>
</organism>
<evidence type="ECO:0000256" key="3">
    <source>
        <dbReference type="ARBA" id="ARBA00022448"/>
    </source>
</evidence>
<protein>
    <recommendedName>
        <fullName evidence="11">AI-2E family transporter</fullName>
    </recommendedName>
</protein>
<evidence type="ECO:0000313" key="10">
    <source>
        <dbReference type="Proteomes" id="UP000177167"/>
    </source>
</evidence>
<dbReference type="InterPro" id="IPR002549">
    <property type="entry name" value="AI-2E-like"/>
</dbReference>
<evidence type="ECO:0000256" key="7">
    <source>
        <dbReference type="ARBA" id="ARBA00023136"/>
    </source>
</evidence>
<keyword evidence="4" id="KW-1003">Cell membrane</keyword>
<dbReference type="GO" id="GO:0005886">
    <property type="term" value="C:plasma membrane"/>
    <property type="evidence" value="ECO:0007669"/>
    <property type="project" value="UniProtKB-SubCell"/>
</dbReference>
<evidence type="ECO:0000256" key="5">
    <source>
        <dbReference type="ARBA" id="ARBA00022692"/>
    </source>
</evidence>
<feature type="transmembrane region" description="Helical" evidence="8">
    <location>
        <begin position="35"/>
        <end position="52"/>
    </location>
</feature>
<evidence type="ECO:0000256" key="1">
    <source>
        <dbReference type="ARBA" id="ARBA00004651"/>
    </source>
</evidence>
<keyword evidence="3" id="KW-0813">Transport</keyword>